<feature type="transmembrane region" description="Helical" evidence="1">
    <location>
        <begin position="173"/>
        <end position="192"/>
    </location>
</feature>
<evidence type="ECO:0000313" key="2">
    <source>
        <dbReference type="EMBL" id="SMO82270.1"/>
    </source>
</evidence>
<evidence type="ECO:0000256" key="1">
    <source>
        <dbReference type="SAM" id="Phobius"/>
    </source>
</evidence>
<dbReference type="EMBL" id="FXTP01000011">
    <property type="protein sequence ID" value="SMO82270.1"/>
    <property type="molecule type" value="Genomic_DNA"/>
</dbReference>
<keyword evidence="1" id="KW-1133">Transmembrane helix</keyword>
<dbReference type="Proteomes" id="UP000317557">
    <property type="component" value="Unassembled WGS sequence"/>
</dbReference>
<dbReference type="OrthoDB" id="1160343at2"/>
<feature type="transmembrane region" description="Helical" evidence="1">
    <location>
        <begin position="76"/>
        <end position="97"/>
    </location>
</feature>
<dbReference type="RefSeq" id="WP_142455144.1">
    <property type="nucleotide sequence ID" value="NZ_FXTP01000011.1"/>
</dbReference>
<gene>
    <name evidence="2" type="ORF">SAMN06265219_111153</name>
</gene>
<sequence>MEAAKRPPFVEGIKADLEDSHINWRVALSFIPIAFFTYLFHESGHWLFGQLTGNEMLISLNNSTPESGYFIRESDALWSAIGGPVFTILQAFIFLVVTEKTKSVYAFSVVFFAFFCRSFSIILGGLSLQDEARIASMLNINEYLLAGIVLWVLFIITWRASRIMNLGWKASGYFTALSTGAMLLVIWTNWLIY</sequence>
<evidence type="ECO:0008006" key="4">
    <source>
        <dbReference type="Google" id="ProtNLM"/>
    </source>
</evidence>
<keyword evidence="3" id="KW-1185">Reference proteome</keyword>
<feature type="transmembrane region" description="Helical" evidence="1">
    <location>
        <begin position="104"/>
        <end position="123"/>
    </location>
</feature>
<name>A0A521EGI6_9BACT</name>
<accession>A0A521EGI6</accession>
<dbReference type="AlphaFoldDB" id="A0A521EGI6"/>
<evidence type="ECO:0000313" key="3">
    <source>
        <dbReference type="Proteomes" id="UP000317557"/>
    </source>
</evidence>
<organism evidence="2 3">
    <name type="scientific">Gracilimonas mengyeensis</name>
    <dbReference type="NCBI Taxonomy" id="1302730"/>
    <lineage>
        <taxon>Bacteria</taxon>
        <taxon>Pseudomonadati</taxon>
        <taxon>Balneolota</taxon>
        <taxon>Balneolia</taxon>
        <taxon>Balneolales</taxon>
        <taxon>Balneolaceae</taxon>
        <taxon>Gracilimonas</taxon>
    </lineage>
</organism>
<keyword evidence="1" id="KW-0472">Membrane</keyword>
<feature type="transmembrane region" description="Helical" evidence="1">
    <location>
        <begin position="143"/>
        <end position="161"/>
    </location>
</feature>
<protein>
    <recommendedName>
        <fullName evidence="4">Peptidase M50B-like</fullName>
    </recommendedName>
</protein>
<keyword evidence="1" id="KW-0812">Transmembrane</keyword>
<reference evidence="2 3" key="1">
    <citation type="submission" date="2017-05" db="EMBL/GenBank/DDBJ databases">
        <authorList>
            <person name="Varghese N."/>
            <person name="Submissions S."/>
        </authorList>
    </citation>
    <scope>NUCLEOTIDE SEQUENCE [LARGE SCALE GENOMIC DNA]</scope>
    <source>
        <strain evidence="2 3">DSM 21985</strain>
    </source>
</reference>
<feature type="transmembrane region" description="Helical" evidence="1">
    <location>
        <begin position="22"/>
        <end position="41"/>
    </location>
</feature>
<proteinExistence type="predicted"/>